<comment type="caution">
    <text evidence="2">The sequence shown here is derived from an EMBL/GenBank/DDBJ whole genome shotgun (WGS) entry which is preliminary data.</text>
</comment>
<dbReference type="SUPFAM" id="SSF82171">
    <property type="entry name" value="DPP6 N-terminal domain-like"/>
    <property type="match status" value="1"/>
</dbReference>
<evidence type="ECO:0000259" key="1">
    <source>
        <dbReference type="Pfam" id="PF08308"/>
    </source>
</evidence>
<dbReference type="Proteomes" id="UP000231282">
    <property type="component" value="Unassembled WGS sequence"/>
</dbReference>
<sequence length="426" mass="48018">MNRPQKRALIAFATLIFVLLTTFIIGALARGYRFDFTKKELKSTGLLVANSIPNGAQVWIDNKLKTATDQTIPLPPGQYKVEIKKPGYSPWKKNLQIDKEVAVTTNTYLFPLAPDLKALGFTEIANLNLSPDGTKAIYFIPSHIDTASSSAKTNTTTPIITDSLEEIGVGIIDLTEKTLGRSFKPRVLVKTRSDFNFDQATVDWSPDSRKILLTTFQNDDNKEFFILDTAQTYDFTAPPIISTSPSQVSKTIAQWEKEKELEKKGLLSKLPEEMKIILEEKCQATTFSPDETKIFYKVTEAAKIPEKLIAKEIIGASTQKEERDLALGNWYLYDLKEDKNFLILKEEESEKIEIRWFPTSKHLLLIEKGEKVEIIEYDGTNRITVYAGPFENSFVFPFPSGKSLLISTSLNGSEKKLPHLYAVSLQ</sequence>
<evidence type="ECO:0000313" key="2">
    <source>
        <dbReference type="EMBL" id="PIS15335.1"/>
    </source>
</evidence>
<gene>
    <name evidence="2" type="ORF">COT63_00375</name>
</gene>
<reference evidence="3" key="1">
    <citation type="submission" date="2017-09" db="EMBL/GenBank/DDBJ databases">
        <title>Depth-based differentiation of microbial function through sediment-hosted aquifers and enrichment of novel symbionts in the deep terrestrial subsurface.</title>
        <authorList>
            <person name="Probst A.J."/>
            <person name="Ladd B."/>
            <person name="Jarett J.K."/>
            <person name="Geller-Mcgrath D.E."/>
            <person name="Sieber C.M.K."/>
            <person name="Emerson J.B."/>
            <person name="Anantharaman K."/>
            <person name="Thomas B.C."/>
            <person name="Malmstrom R."/>
            <person name="Stieglmeier M."/>
            <person name="Klingl A."/>
            <person name="Woyke T."/>
            <person name="Ryan C.M."/>
            <person name="Banfield J.F."/>
        </authorList>
    </citation>
    <scope>NUCLEOTIDE SEQUENCE [LARGE SCALE GENOMIC DNA]</scope>
</reference>
<feature type="domain" description="PEGA" evidence="1">
    <location>
        <begin position="45"/>
        <end position="106"/>
    </location>
</feature>
<dbReference type="Pfam" id="PF08308">
    <property type="entry name" value="PEGA"/>
    <property type="match status" value="1"/>
</dbReference>
<dbReference type="EMBL" id="PEZH01000009">
    <property type="protein sequence ID" value="PIS15335.1"/>
    <property type="molecule type" value="Genomic_DNA"/>
</dbReference>
<dbReference type="AlphaFoldDB" id="A0A2H0WRU3"/>
<protein>
    <recommendedName>
        <fullName evidence="1">PEGA domain-containing protein</fullName>
    </recommendedName>
</protein>
<organism evidence="2 3">
    <name type="scientific">Candidatus Shapirobacteria bacterium CG09_land_8_20_14_0_10_38_17</name>
    <dbReference type="NCBI Taxonomy" id="1974884"/>
    <lineage>
        <taxon>Bacteria</taxon>
        <taxon>Candidatus Shapironibacteriota</taxon>
    </lineage>
</organism>
<accession>A0A2H0WRU3</accession>
<evidence type="ECO:0000313" key="3">
    <source>
        <dbReference type="Proteomes" id="UP000231282"/>
    </source>
</evidence>
<dbReference type="InterPro" id="IPR013229">
    <property type="entry name" value="PEGA"/>
</dbReference>
<name>A0A2H0WRU3_9BACT</name>
<proteinExistence type="predicted"/>